<dbReference type="InterPro" id="IPR050707">
    <property type="entry name" value="HTH_MetabolicPath_Reg"/>
</dbReference>
<evidence type="ECO:0000256" key="3">
    <source>
        <dbReference type="ARBA" id="ARBA00023163"/>
    </source>
</evidence>
<evidence type="ECO:0000256" key="2">
    <source>
        <dbReference type="ARBA" id="ARBA00023125"/>
    </source>
</evidence>
<dbReference type="PANTHER" id="PTHR30136">
    <property type="entry name" value="HELIX-TURN-HELIX TRANSCRIPTIONAL REGULATOR, ICLR FAMILY"/>
    <property type="match status" value="1"/>
</dbReference>
<dbReference type="PANTHER" id="PTHR30136:SF24">
    <property type="entry name" value="HTH-TYPE TRANSCRIPTIONAL REPRESSOR ALLR"/>
    <property type="match status" value="1"/>
</dbReference>
<proteinExistence type="predicted"/>
<keyword evidence="2" id="KW-0238">DNA-binding</keyword>
<evidence type="ECO:0000256" key="4">
    <source>
        <dbReference type="ARBA" id="ARBA00040379"/>
    </source>
</evidence>
<dbReference type="Gene3D" id="3.30.450.40">
    <property type="match status" value="1"/>
</dbReference>
<dbReference type="SUPFAM" id="SSF55781">
    <property type="entry name" value="GAF domain-like"/>
    <property type="match status" value="1"/>
</dbReference>
<dbReference type="SMART" id="SM00346">
    <property type="entry name" value="HTH_ICLR"/>
    <property type="match status" value="1"/>
</dbReference>
<dbReference type="GO" id="GO:0045892">
    <property type="term" value="P:negative regulation of DNA-templated transcription"/>
    <property type="evidence" value="ECO:0007669"/>
    <property type="project" value="TreeGrafter"/>
</dbReference>
<reference evidence="8 9" key="1">
    <citation type="submission" date="2020-08" db="EMBL/GenBank/DDBJ databases">
        <title>Pseudomonas sp. nov.</title>
        <authorList>
            <person name="Gieschler S."/>
            <person name="Fiedler G."/>
            <person name="Brinks E."/>
            <person name="Boehnlein C."/>
            <person name="Franz C.M.A.P."/>
            <person name="Kabisch J."/>
        </authorList>
    </citation>
    <scope>NUCLEOTIDE SEQUENCE [LARGE SCALE GENOMIC DNA]</scope>
    <source>
        <strain evidence="8 9">MBT-2</strain>
    </source>
</reference>
<comment type="caution">
    <text evidence="8">The sequence shown here is derived from an EMBL/GenBank/DDBJ whole genome shotgun (WGS) entry which is preliminary data.</text>
</comment>
<dbReference type="AlphaFoldDB" id="A0A7X1G921"/>
<accession>A0A7X1G921</accession>
<dbReference type="GO" id="GO:0003700">
    <property type="term" value="F:DNA-binding transcription factor activity"/>
    <property type="evidence" value="ECO:0007669"/>
    <property type="project" value="TreeGrafter"/>
</dbReference>
<dbReference type="Pfam" id="PF09339">
    <property type="entry name" value="HTH_IclR"/>
    <property type="match status" value="1"/>
</dbReference>
<dbReference type="SUPFAM" id="SSF46785">
    <property type="entry name" value="Winged helix' DNA-binding domain"/>
    <property type="match status" value="1"/>
</dbReference>
<dbReference type="InterPro" id="IPR036388">
    <property type="entry name" value="WH-like_DNA-bd_sf"/>
</dbReference>
<sequence length="267" mass="28883">MPQTDSSPARLPRCTTQGTQTLDRSFDILQAIAAHGAPGATIEELSADTQLSRATLYRLLKAMKSYGFVRLPRLRGPYFLGYQLLSLGAQAGNTGGVRELARPALLRLCETFQDSFFLFVQDGYYALCLELHEGANPTQSFADCVGARVLSGVGQGSLALLSHLPTAARAQILEHNAPRLLREYAISDSALRSTFKQVRQQGYACGLADRVLPLHTGVAVPILDADAAPVGALSCALPSVRMTPLYQQRLVQAMRQEADRIAQRLGA</sequence>
<gene>
    <name evidence="8" type="ORF">H7993_20315</name>
</gene>
<keyword evidence="9" id="KW-1185">Reference proteome</keyword>
<organism evidence="8 9">
    <name type="scientific">Pseudomonas baltica</name>
    <dbReference type="NCBI Taxonomy" id="2762576"/>
    <lineage>
        <taxon>Bacteria</taxon>
        <taxon>Pseudomonadati</taxon>
        <taxon>Pseudomonadota</taxon>
        <taxon>Gammaproteobacteria</taxon>
        <taxon>Pseudomonadales</taxon>
        <taxon>Pseudomonadaceae</taxon>
        <taxon>Pseudomonas</taxon>
    </lineage>
</organism>
<feature type="domain" description="HTH iclR-type" evidence="6">
    <location>
        <begin position="19"/>
        <end position="82"/>
    </location>
</feature>
<evidence type="ECO:0000256" key="5">
    <source>
        <dbReference type="ARBA" id="ARBA00042627"/>
    </source>
</evidence>
<evidence type="ECO:0000313" key="9">
    <source>
        <dbReference type="Proteomes" id="UP000546173"/>
    </source>
</evidence>
<dbReference type="Pfam" id="PF01614">
    <property type="entry name" value="IclR_C"/>
    <property type="match status" value="1"/>
</dbReference>
<protein>
    <recommendedName>
        <fullName evidence="4">HTH-type transcriptional repressor AllR</fullName>
    </recommendedName>
    <alternativeName>
        <fullName evidence="5">Negative regulator of allantoin and glyoxylate utilization operons</fullName>
    </alternativeName>
</protein>
<dbReference type="EMBL" id="JACMYH010000011">
    <property type="protein sequence ID" value="MBC2680740.1"/>
    <property type="molecule type" value="Genomic_DNA"/>
</dbReference>
<dbReference type="InterPro" id="IPR014757">
    <property type="entry name" value="Tscrpt_reg_IclR_C"/>
</dbReference>
<dbReference type="InterPro" id="IPR036390">
    <property type="entry name" value="WH_DNA-bd_sf"/>
</dbReference>
<dbReference type="Proteomes" id="UP000546173">
    <property type="component" value="Unassembled WGS sequence"/>
</dbReference>
<dbReference type="GO" id="GO:0003677">
    <property type="term" value="F:DNA binding"/>
    <property type="evidence" value="ECO:0007669"/>
    <property type="project" value="UniProtKB-KW"/>
</dbReference>
<dbReference type="PROSITE" id="PS51078">
    <property type="entry name" value="ICLR_ED"/>
    <property type="match status" value="1"/>
</dbReference>
<evidence type="ECO:0000313" key="8">
    <source>
        <dbReference type="EMBL" id="MBC2680740.1"/>
    </source>
</evidence>
<name>A0A7X1G921_9PSED</name>
<feature type="domain" description="IclR-ED" evidence="7">
    <location>
        <begin position="83"/>
        <end position="267"/>
    </location>
</feature>
<keyword evidence="1" id="KW-0805">Transcription regulation</keyword>
<dbReference type="RefSeq" id="WP_185795457.1">
    <property type="nucleotide sequence ID" value="NZ_JACMYH010000011.1"/>
</dbReference>
<dbReference type="Gene3D" id="1.10.10.10">
    <property type="entry name" value="Winged helix-like DNA-binding domain superfamily/Winged helix DNA-binding domain"/>
    <property type="match status" value="1"/>
</dbReference>
<dbReference type="InterPro" id="IPR005471">
    <property type="entry name" value="Tscrpt_reg_IclR_N"/>
</dbReference>
<evidence type="ECO:0000256" key="1">
    <source>
        <dbReference type="ARBA" id="ARBA00023015"/>
    </source>
</evidence>
<dbReference type="PROSITE" id="PS51077">
    <property type="entry name" value="HTH_ICLR"/>
    <property type="match status" value="1"/>
</dbReference>
<dbReference type="InterPro" id="IPR029016">
    <property type="entry name" value="GAF-like_dom_sf"/>
</dbReference>
<evidence type="ECO:0000259" key="6">
    <source>
        <dbReference type="PROSITE" id="PS51077"/>
    </source>
</evidence>
<evidence type="ECO:0000259" key="7">
    <source>
        <dbReference type="PROSITE" id="PS51078"/>
    </source>
</evidence>
<keyword evidence="3" id="KW-0804">Transcription</keyword>